<keyword evidence="2" id="KW-1185">Reference proteome</keyword>
<evidence type="ECO:0000313" key="2">
    <source>
        <dbReference type="Proteomes" id="UP000321578"/>
    </source>
</evidence>
<dbReference type="RefSeq" id="WP_147087151.1">
    <property type="nucleotide sequence ID" value="NZ_VORM01000015.1"/>
</dbReference>
<sequence length="144" mass="15934">MSDAFKTIATFQYSSEAQIIKGRLEADDIEVFLQDRFTIDTDPLVSNAIGGVKLRVKAKDAMKAQYILSSIKQYALDDDGNALHCPNCHSEKIEIYSTIDSLKSLLAFVIGLVSGTLPFHTLYKYECDACGKEFSVEDVKPKSA</sequence>
<protein>
    <submittedName>
        <fullName evidence="1">DUF2007 domain-containing protein</fullName>
    </submittedName>
</protein>
<gene>
    <name evidence="1" type="ORF">ESY86_13660</name>
</gene>
<dbReference type="EMBL" id="VORO01000016">
    <property type="protein sequence ID" value="TXD88143.1"/>
    <property type="molecule type" value="Genomic_DNA"/>
</dbReference>
<accession>A0A5C6ZG06</accession>
<reference evidence="1 2" key="1">
    <citation type="submission" date="2019-08" db="EMBL/GenBank/DDBJ databases">
        <title>Genomes of Subsaximicrobium wynnwilliamsii strains.</title>
        <authorList>
            <person name="Bowman J.P."/>
        </authorList>
    </citation>
    <scope>NUCLEOTIDE SEQUENCE [LARGE SCALE GENOMIC DNA]</scope>
    <source>
        <strain evidence="1 2">2-80-2</strain>
    </source>
</reference>
<evidence type="ECO:0000313" key="1">
    <source>
        <dbReference type="EMBL" id="TXD88143.1"/>
    </source>
</evidence>
<dbReference type="Proteomes" id="UP000321578">
    <property type="component" value="Unassembled WGS sequence"/>
</dbReference>
<proteinExistence type="predicted"/>
<dbReference type="OrthoDB" id="8480302at2"/>
<comment type="caution">
    <text evidence="1">The sequence shown here is derived from an EMBL/GenBank/DDBJ whole genome shotgun (WGS) entry which is preliminary data.</text>
</comment>
<organism evidence="1 2">
    <name type="scientific">Subsaximicrobium wynnwilliamsii</name>
    <dbReference type="NCBI Taxonomy" id="291179"/>
    <lineage>
        <taxon>Bacteria</taxon>
        <taxon>Pseudomonadati</taxon>
        <taxon>Bacteroidota</taxon>
        <taxon>Flavobacteriia</taxon>
        <taxon>Flavobacteriales</taxon>
        <taxon>Flavobacteriaceae</taxon>
        <taxon>Subsaximicrobium</taxon>
    </lineage>
</organism>
<name>A0A5C6ZG06_9FLAO</name>
<dbReference type="AlphaFoldDB" id="A0A5C6ZG06"/>